<dbReference type="InterPro" id="IPR013578">
    <property type="entry name" value="Peptidase_M16C_assoc"/>
</dbReference>
<proteinExistence type="predicted"/>
<accession>A0A0D8IE49</accession>
<dbReference type="InterPro" id="IPR011765">
    <property type="entry name" value="Pept_M16_N"/>
</dbReference>
<name>A0A0D8IE49_9CLOT</name>
<dbReference type="PANTHER" id="PTHR43016">
    <property type="entry name" value="PRESEQUENCE PROTEASE"/>
    <property type="match status" value="1"/>
</dbReference>
<dbReference type="GO" id="GO:0004222">
    <property type="term" value="F:metalloendopeptidase activity"/>
    <property type="evidence" value="ECO:0007669"/>
    <property type="project" value="TreeGrafter"/>
</dbReference>
<dbReference type="Gene3D" id="3.30.830.10">
    <property type="entry name" value="Metalloenzyme, LuxS/M16 peptidase-like"/>
    <property type="match status" value="4"/>
</dbReference>
<dbReference type="AlphaFoldDB" id="A0A0D8IE49"/>
<dbReference type="EMBL" id="CP009687">
    <property type="protein sequence ID" value="AKL94522.1"/>
    <property type="molecule type" value="Genomic_DNA"/>
</dbReference>
<dbReference type="InterPro" id="IPR011249">
    <property type="entry name" value="Metalloenz_LuxS/M16"/>
</dbReference>
<evidence type="ECO:0000313" key="1">
    <source>
        <dbReference type="EMBL" id="AKL94522.1"/>
    </source>
</evidence>
<dbReference type="GO" id="GO:0046872">
    <property type="term" value="F:metal ion binding"/>
    <property type="evidence" value="ECO:0007669"/>
    <property type="project" value="InterPro"/>
</dbReference>
<dbReference type="Pfam" id="PF05193">
    <property type="entry name" value="Peptidase_M16_C"/>
    <property type="match status" value="1"/>
</dbReference>
<dbReference type="GO" id="GO:0016485">
    <property type="term" value="P:protein processing"/>
    <property type="evidence" value="ECO:0007669"/>
    <property type="project" value="TreeGrafter"/>
</dbReference>
<dbReference type="MEROPS" id="M16.012"/>
<sequence>MVFSVGQSYNGFKLVQEKEIKEMNAMGRVFEHEKSGAQLLYIQNDDDNKVFSITFRTPPTDSTGLPHILEHAVLCGSKNFPAKDPFVELAKGSLNTFLNAMTFSDKTMYPIASRNDKDFLNLMHVYLDAVFYPNIYNEKKILMQEGWHYELENVEDEITYKGVVYNEMKGAFSSPEQVLFRKMQESLFPDTTYKYDSGGDPEVIPELTQEDFVNFHSKLYHPSNSYIYLYGDGDIMEHLKFINEAYLKDFDRIEVDSKIDLQPPYKEPKTSVVEYSISDNEDEKNKTFLSLNFVVGKSTNPELHLAFDILTYLLLETPAAPLKKALLEADLGKDVFGSYDHSIFQPVLSVVVKNANEEDQEKFEKLVFNTLKELTDKGIDKKLIEAAVNIYEFKLREGDYGRYPRGLIYCMKSMESWLYDADPMLHLAYEEVLAKIKTALTTDYFEKLIKEHLLNNQHRSVLMVKPKKGLAHEKEVEVKQKLQAYKKQLSKDEINQLVEKTATLKQYQEASNDPKDLEKIPLLSLADIEPKVDKVPLIEKTEEDIPVLLHSMFTNEIAYANLLFDTSAVPQQLIPYVSLLSSVLGKVSTEKYNYEDLSNEINIYTGGIDFNVEAYSLKNDDSQYFPKLIVRSSALVKQMPKLFEILGELIENTKFTEVKRLKEIIREVKSRLEMNILQDGHIVAARRVTSYFSPIGQYKELCIGIDFYKFITELEGNFDDKVQEIQSNLEKAAKIIFNRENLLVSLTIEEKDYKAFQESFVSLMKRIGDKKLEKQQYQFDYSPKNEGLLTSSKVQYVAKAYNFQKLGHQYTGHLQVLKTIISLNYLWNKVRVLGGAYGAMAGFSRNGNLYFTSYRDPNLDKTLKVYDEAYKYLSGFSSTEREMTKFVIGTISKMDAPMTPSMKGQEATAYYISQIAEEDLQRERDQVLSIKPEDIKELSNLIKGVMEQNHFCVLGNEGKIKEKQEIFNNLVDVFN</sequence>
<dbReference type="Pfam" id="PF22516">
    <property type="entry name" value="PreP_C"/>
    <property type="match status" value="1"/>
</dbReference>
<keyword evidence="2" id="KW-1185">Reference proteome</keyword>
<gene>
    <name evidence="1" type="ORF">CACET_c10190</name>
</gene>
<protein>
    <submittedName>
        <fullName evidence="1">Peptidase</fullName>
    </submittedName>
</protein>
<dbReference type="Proteomes" id="UP000035704">
    <property type="component" value="Chromosome"/>
</dbReference>
<dbReference type="RefSeq" id="WP_044823349.1">
    <property type="nucleotide sequence ID" value="NZ_CP009687.1"/>
</dbReference>
<organism evidence="1 2">
    <name type="scientific">Clostridium aceticum</name>
    <dbReference type="NCBI Taxonomy" id="84022"/>
    <lineage>
        <taxon>Bacteria</taxon>
        <taxon>Bacillati</taxon>
        <taxon>Bacillota</taxon>
        <taxon>Clostridia</taxon>
        <taxon>Eubacteriales</taxon>
        <taxon>Clostridiaceae</taxon>
        <taxon>Clostridium</taxon>
    </lineage>
</organism>
<dbReference type="OrthoDB" id="9762027at2"/>
<dbReference type="SUPFAM" id="SSF63411">
    <property type="entry name" value="LuxS/MPP-like metallohydrolase"/>
    <property type="match status" value="4"/>
</dbReference>
<dbReference type="PATRIC" id="fig|84022.5.peg.2308"/>
<dbReference type="STRING" id="84022.CACET_c10190"/>
<dbReference type="KEGG" id="cace:CACET_c10190"/>
<dbReference type="PANTHER" id="PTHR43016:SF13">
    <property type="entry name" value="PRESEQUENCE PROTEASE, MITOCHONDRIAL"/>
    <property type="match status" value="1"/>
</dbReference>
<dbReference type="SMART" id="SM01264">
    <property type="entry name" value="M16C_associated"/>
    <property type="match status" value="1"/>
</dbReference>
<dbReference type="InterPro" id="IPR055130">
    <property type="entry name" value="PreP_C"/>
</dbReference>
<dbReference type="Pfam" id="PF08367">
    <property type="entry name" value="M16C_assoc"/>
    <property type="match status" value="1"/>
</dbReference>
<dbReference type="Pfam" id="PF00675">
    <property type="entry name" value="Peptidase_M16"/>
    <property type="match status" value="1"/>
</dbReference>
<dbReference type="FunFam" id="3.30.830.10:FF:000034">
    <property type="entry name" value="presequence protease 1, chloroplastic/mitochondrial"/>
    <property type="match status" value="1"/>
</dbReference>
<reference evidence="1 2" key="1">
    <citation type="submission" date="2014-10" db="EMBL/GenBank/DDBJ databases">
        <title>Genome sequence of Clostridium aceticum DSM 1496.</title>
        <authorList>
            <person name="Poehlein A."/>
            <person name="Schiel-Bengelsdorf B."/>
            <person name="Gottschalk G."/>
            <person name="Duerre P."/>
            <person name="Daniel R."/>
        </authorList>
    </citation>
    <scope>NUCLEOTIDE SEQUENCE [LARGE SCALE GENOMIC DNA]</scope>
    <source>
        <strain evidence="1 2">DSM 1496</strain>
    </source>
</reference>
<evidence type="ECO:0000313" key="2">
    <source>
        <dbReference type="Proteomes" id="UP000035704"/>
    </source>
</evidence>
<dbReference type="InterPro" id="IPR007863">
    <property type="entry name" value="Peptidase_M16_C"/>
</dbReference>